<name>A0ACB8C6V0_DERSI</name>
<keyword evidence="2" id="KW-1185">Reference proteome</keyword>
<protein>
    <submittedName>
        <fullName evidence="1">Uncharacterized protein</fullName>
    </submittedName>
</protein>
<proteinExistence type="predicted"/>
<accession>A0ACB8C6V0</accession>
<organism evidence="1 2">
    <name type="scientific">Dermacentor silvarum</name>
    <name type="common">Tick</name>
    <dbReference type="NCBI Taxonomy" id="543639"/>
    <lineage>
        <taxon>Eukaryota</taxon>
        <taxon>Metazoa</taxon>
        <taxon>Ecdysozoa</taxon>
        <taxon>Arthropoda</taxon>
        <taxon>Chelicerata</taxon>
        <taxon>Arachnida</taxon>
        <taxon>Acari</taxon>
        <taxon>Parasitiformes</taxon>
        <taxon>Ixodida</taxon>
        <taxon>Ixodoidea</taxon>
        <taxon>Ixodidae</taxon>
        <taxon>Rhipicephalinae</taxon>
        <taxon>Dermacentor</taxon>
    </lineage>
</organism>
<sequence>MSAPGSAASKQLQGPPDNLLYVFVISRHGQRTPIMRCQNLPNKEPVDYGQLTAEGREQTFKLGQLLRERYKAFLGASDTPGQVVATHVALDRLVTHVLNGNPVPDWAKPVWDDLLWADRTVFAQLLVGYERPFAAYVLGRVLDTLTDKFEKRVERPERMHVFSMSDTSVFSVLKLLDGSHDARPCFCASILIEVYKDGPSDRVRVLYRAQEEPCLVPMDKTGNPCKKRVAPTASGPDVKKPKPAKEGGDRFCWICHREPSTLWCDTCPRSYHASCVNLKVKSLTEWVCPECVRVMAAENVDTRSPSLSLLTVDEFCSLLQFAIQRLKQHTHEAFLKPVCTKTYTSYTDYVSHPFDLSILEKNVRWKHYGCTEAFLSDARWIYHNCIIFNGYNHKLSMSAKVLMKVCKQEMEDIEVCPDCYKNANTQESWFTEPCRRPHLLVWAKLKGFPYWPAKAMRLQDGNIDARFFGAHDRAWVPMAQCFLLSKESPTDIKNRKKGLHTAVEELEIYIRNYREKFGEYRYSALRTTLTAEDFQCSQASPPPVKHQQQQDQQKEKDSELSSKSPKTDDSELSSAPSLDPLEKDTQSDTTSSLKDKSIAGSTRDLQSDTPTSSKYKSVTSSASSTPTRAQPKKETELITLLPSPKKETCLVKEEKGALPPLPDGAPQGIFEVSSELPGELQMKVSKEDMEHLPKIMNRKFESLVSALKKIERSISSDSNSTPDAEDENSGGHRTVASATSSVPKSGQSPSSCEVSSTTITTDQGEVPSSQFAAKEPPSTEEQPLAPADDFQEKLKKTILSCKEKVGGTTTLLEEPPEEEEEMEEEEEEADDEEDEEEEGGAEEDAVEDEAVDTRQPKEKRAGGISPKQQQQAAKDVPVPEDKQSPPEPPEATAAGEEKSDVAEDLEKPAPSADTVEDEEQLSKVSKPPGRAKMKFTTKRSELDPPSSQPPSSGTSTPTEESCTEKTSEIVQKAAESIDRIRQECKEEMLEYHHILALTLKEMRICIDLEHKKTKASLTEKHAVDMAAAISETKRKQWYPRNRAECIEHLTRASQDQLYSQFDSEEASINREGARLPTSRLFEPLEPPFPVDQDLPPPYPGMLTPVTPVTPTSPHSPSRLQYHRSPQATHQTPPYFPPTRPDQPPARADYRPQISTSMPTTSLYGPGWPQTGAMDSPMTRLHHSPPVLDDMIQALLTHQRQRFELLQRTYAQQMQLLQQLRTEVESKETRLMSKHLLDATPSQMEELGTLRRRNRTLNVECHCLLSEVDLYARGEVPLGATDEHFYHRLNPGQAVPHPVPPPLSRPILSPPRVLQSNTPSPRPNSILSEDEENQEDNRWKCSKCTFLNHPALEACELCEMPKAPSSGNWGLRYLHHLNLSPDQRCYCHTYLQRA</sequence>
<gene>
    <name evidence="1" type="ORF">HPB49_001697</name>
</gene>
<evidence type="ECO:0000313" key="2">
    <source>
        <dbReference type="Proteomes" id="UP000821865"/>
    </source>
</evidence>
<dbReference type="EMBL" id="CM023477">
    <property type="protein sequence ID" value="KAH7936622.1"/>
    <property type="molecule type" value="Genomic_DNA"/>
</dbReference>
<evidence type="ECO:0000313" key="1">
    <source>
        <dbReference type="EMBL" id="KAH7936622.1"/>
    </source>
</evidence>
<dbReference type="Proteomes" id="UP000821865">
    <property type="component" value="Chromosome 8"/>
</dbReference>
<reference evidence="1" key="1">
    <citation type="submission" date="2020-05" db="EMBL/GenBank/DDBJ databases">
        <title>Large-scale comparative analyses of tick genomes elucidate their genetic diversity and vector capacities.</title>
        <authorList>
            <person name="Jia N."/>
            <person name="Wang J."/>
            <person name="Shi W."/>
            <person name="Du L."/>
            <person name="Sun Y."/>
            <person name="Zhan W."/>
            <person name="Jiang J."/>
            <person name="Wang Q."/>
            <person name="Zhang B."/>
            <person name="Ji P."/>
            <person name="Sakyi L.B."/>
            <person name="Cui X."/>
            <person name="Yuan T."/>
            <person name="Jiang B."/>
            <person name="Yang W."/>
            <person name="Lam T.T.-Y."/>
            <person name="Chang Q."/>
            <person name="Ding S."/>
            <person name="Wang X."/>
            <person name="Zhu J."/>
            <person name="Ruan X."/>
            <person name="Zhao L."/>
            <person name="Wei J."/>
            <person name="Que T."/>
            <person name="Du C."/>
            <person name="Cheng J."/>
            <person name="Dai P."/>
            <person name="Han X."/>
            <person name="Huang E."/>
            <person name="Gao Y."/>
            <person name="Liu J."/>
            <person name="Shao H."/>
            <person name="Ye R."/>
            <person name="Li L."/>
            <person name="Wei W."/>
            <person name="Wang X."/>
            <person name="Wang C."/>
            <person name="Yang T."/>
            <person name="Huo Q."/>
            <person name="Li W."/>
            <person name="Guo W."/>
            <person name="Chen H."/>
            <person name="Zhou L."/>
            <person name="Ni X."/>
            <person name="Tian J."/>
            <person name="Zhou Y."/>
            <person name="Sheng Y."/>
            <person name="Liu T."/>
            <person name="Pan Y."/>
            <person name="Xia L."/>
            <person name="Li J."/>
            <person name="Zhao F."/>
            <person name="Cao W."/>
        </authorList>
    </citation>
    <scope>NUCLEOTIDE SEQUENCE</scope>
    <source>
        <strain evidence="1">Dsil-2018</strain>
    </source>
</reference>
<comment type="caution">
    <text evidence="1">The sequence shown here is derived from an EMBL/GenBank/DDBJ whole genome shotgun (WGS) entry which is preliminary data.</text>
</comment>